<sequence>MANAPDGLRGPPTFAGTPPLIRHMSSTSTTNDHIPLPLPRPLPSNAPPSGPSNMPPTFTADPANQHQRPPDFRRHSHNPPPRHASHNSWQAQSQSQIQPKPDDWPPYGMMAGPSAAANLHHNHYIPIPNNKGPSPAGPPPVGGRGPGGAGPGPGHAFASAGVAPNRPHVIPNSGPAPPAVSPLPSQSLNNQHQQPQRPPFTTSYSQPDLQTQESIRRTQHMMSMDWRHGILLHPPEAPMTGPPRYPSTGLSRHPSNKSRRVASGNHSQGASRNSSPGGLRAADVRGGPAGQGQESLARMALGMVGGPGRDASRDRGRERERGHNGR</sequence>
<reference evidence="2 3" key="1">
    <citation type="submission" date="2018-08" db="EMBL/GenBank/DDBJ databases">
        <title>Draft genome of the lignicolous fungus Coniochaeta pulveracea.</title>
        <authorList>
            <person name="Borstlap C.J."/>
            <person name="De Witt R.N."/>
            <person name="Botha A."/>
            <person name="Volschenk H."/>
        </authorList>
    </citation>
    <scope>NUCLEOTIDE SEQUENCE [LARGE SCALE GENOMIC DNA]</scope>
    <source>
        <strain evidence="2 3">CAB683</strain>
    </source>
</reference>
<feature type="region of interest" description="Disordered" evidence="1">
    <location>
        <begin position="1"/>
        <end position="326"/>
    </location>
</feature>
<feature type="compositionally biased region" description="Polar residues" evidence="1">
    <location>
        <begin position="264"/>
        <end position="276"/>
    </location>
</feature>
<accession>A0A420Y6X2</accession>
<feature type="compositionally biased region" description="Polar residues" evidence="1">
    <location>
        <begin position="183"/>
        <end position="213"/>
    </location>
</feature>
<name>A0A420Y6X2_9PEZI</name>
<proteinExistence type="predicted"/>
<gene>
    <name evidence="2" type="ORF">DL546_004570</name>
</gene>
<dbReference type="Proteomes" id="UP000275385">
    <property type="component" value="Unassembled WGS sequence"/>
</dbReference>
<dbReference type="AlphaFoldDB" id="A0A420Y6X2"/>
<evidence type="ECO:0000313" key="3">
    <source>
        <dbReference type="Proteomes" id="UP000275385"/>
    </source>
</evidence>
<dbReference type="EMBL" id="QVQW01000040">
    <property type="protein sequence ID" value="RKU43636.1"/>
    <property type="molecule type" value="Genomic_DNA"/>
</dbReference>
<feature type="compositionally biased region" description="Pro residues" evidence="1">
    <location>
        <begin position="36"/>
        <end position="54"/>
    </location>
</feature>
<keyword evidence="3" id="KW-1185">Reference proteome</keyword>
<feature type="compositionally biased region" description="Basic and acidic residues" evidence="1">
    <location>
        <begin position="310"/>
        <end position="326"/>
    </location>
</feature>
<protein>
    <submittedName>
        <fullName evidence="2">Uncharacterized protein</fullName>
    </submittedName>
</protein>
<feature type="compositionally biased region" description="Pro residues" evidence="1">
    <location>
        <begin position="235"/>
        <end position="245"/>
    </location>
</feature>
<feature type="compositionally biased region" description="Polar residues" evidence="1">
    <location>
        <begin position="86"/>
        <end position="98"/>
    </location>
</feature>
<evidence type="ECO:0000313" key="2">
    <source>
        <dbReference type="EMBL" id="RKU43636.1"/>
    </source>
</evidence>
<feature type="compositionally biased region" description="Gly residues" evidence="1">
    <location>
        <begin position="142"/>
        <end position="153"/>
    </location>
</feature>
<evidence type="ECO:0000256" key="1">
    <source>
        <dbReference type="SAM" id="MobiDB-lite"/>
    </source>
</evidence>
<organism evidence="2 3">
    <name type="scientific">Coniochaeta pulveracea</name>
    <dbReference type="NCBI Taxonomy" id="177199"/>
    <lineage>
        <taxon>Eukaryota</taxon>
        <taxon>Fungi</taxon>
        <taxon>Dikarya</taxon>
        <taxon>Ascomycota</taxon>
        <taxon>Pezizomycotina</taxon>
        <taxon>Sordariomycetes</taxon>
        <taxon>Sordariomycetidae</taxon>
        <taxon>Coniochaetales</taxon>
        <taxon>Coniochaetaceae</taxon>
        <taxon>Coniochaeta</taxon>
    </lineage>
</organism>
<comment type="caution">
    <text evidence="2">The sequence shown here is derived from an EMBL/GenBank/DDBJ whole genome shotgun (WGS) entry which is preliminary data.</text>
</comment>